<dbReference type="AlphaFoldDB" id="A0A4Z2GCY2"/>
<dbReference type="Proteomes" id="UP000314294">
    <property type="component" value="Unassembled WGS sequence"/>
</dbReference>
<protein>
    <submittedName>
        <fullName evidence="2">Uncharacterized protein</fullName>
    </submittedName>
</protein>
<feature type="transmembrane region" description="Helical" evidence="1">
    <location>
        <begin position="12"/>
        <end position="34"/>
    </location>
</feature>
<comment type="caution">
    <text evidence="2">The sequence shown here is derived from an EMBL/GenBank/DDBJ whole genome shotgun (WGS) entry which is preliminary data.</text>
</comment>
<dbReference type="EMBL" id="SRLO01000583">
    <property type="protein sequence ID" value="TNN51408.1"/>
    <property type="molecule type" value="Genomic_DNA"/>
</dbReference>
<keyword evidence="1" id="KW-1133">Transmembrane helix</keyword>
<accession>A0A4Z2GCY2</accession>
<name>A0A4Z2GCY2_9TELE</name>
<keyword evidence="1" id="KW-0472">Membrane</keyword>
<gene>
    <name evidence="2" type="ORF">EYF80_038381</name>
</gene>
<organism evidence="2 3">
    <name type="scientific">Liparis tanakae</name>
    <name type="common">Tanaka's snailfish</name>
    <dbReference type="NCBI Taxonomy" id="230148"/>
    <lineage>
        <taxon>Eukaryota</taxon>
        <taxon>Metazoa</taxon>
        <taxon>Chordata</taxon>
        <taxon>Craniata</taxon>
        <taxon>Vertebrata</taxon>
        <taxon>Euteleostomi</taxon>
        <taxon>Actinopterygii</taxon>
        <taxon>Neopterygii</taxon>
        <taxon>Teleostei</taxon>
        <taxon>Neoteleostei</taxon>
        <taxon>Acanthomorphata</taxon>
        <taxon>Eupercaria</taxon>
        <taxon>Perciformes</taxon>
        <taxon>Cottioidei</taxon>
        <taxon>Cottales</taxon>
        <taxon>Liparidae</taxon>
        <taxon>Liparis</taxon>
    </lineage>
</organism>
<sequence>MGNGVSVNSTPVGIAIGFVILGILFTIGIVQFCYKYKCKQGCKKKKKKGKSLKDKVINSEVSPEYPQSEHSVSFLCSTTGLWLFTGFLFSPQMFILEQFLYKRLRERAGRFVLKSRPPATRGGGGGDSAVSRGNVAAKRRKVVSESSTTTVSICVLLE</sequence>
<keyword evidence="3" id="KW-1185">Reference proteome</keyword>
<reference evidence="2 3" key="1">
    <citation type="submission" date="2019-03" db="EMBL/GenBank/DDBJ databases">
        <title>First draft genome of Liparis tanakae, snailfish: a comprehensive survey of snailfish specific genes.</title>
        <authorList>
            <person name="Kim W."/>
            <person name="Song I."/>
            <person name="Jeong J.-H."/>
            <person name="Kim D."/>
            <person name="Kim S."/>
            <person name="Ryu S."/>
            <person name="Song J.Y."/>
            <person name="Lee S.K."/>
        </authorList>
    </citation>
    <scope>NUCLEOTIDE SEQUENCE [LARGE SCALE GENOMIC DNA]</scope>
    <source>
        <tissue evidence="2">Muscle</tissue>
    </source>
</reference>
<evidence type="ECO:0000313" key="2">
    <source>
        <dbReference type="EMBL" id="TNN51408.1"/>
    </source>
</evidence>
<evidence type="ECO:0000313" key="3">
    <source>
        <dbReference type="Proteomes" id="UP000314294"/>
    </source>
</evidence>
<evidence type="ECO:0000256" key="1">
    <source>
        <dbReference type="SAM" id="Phobius"/>
    </source>
</evidence>
<keyword evidence="1" id="KW-0812">Transmembrane</keyword>
<proteinExistence type="predicted"/>